<feature type="transmembrane region" description="Helical" evidence="6">
    <location>
        <begin position="81"/>
        <end position="99"/>
    </location>
</feature>
<evidence type="ECO:0000256" key="2">
    <source>
        <dbReference type="ARBA" id="ARBA00022475"/>
    </source>
</evidence>
<dbReference type="RefSeq" id="WP_259972008.1">
    <property type="nucleotide sequence ID" value="NZ_CP081070.1"/>
</dbReference>
<evidence type="ECO:0000313" key="9">
    <source>
        <dbReference type="Proteomes" id="UP001058713"/>
    </source>
</evidence>
<dbReference type="CDD" id="cd17473">
    <property type="entry name" value="MFS_arabinose_efflux_permease_like"/>
    <property type="match status" value="1"/>
</dbReference>
<accession>A0A9Q9HM90</accession>
<dbReference type="InterPro" id="IPR036259">
    <property type="entry name" value="MFS_trans_sf"/>
</dbReference>
<evidence type="ECO:0000256" key="3">
    <source>
        <dbReference type="ARBA" id="ARBA00022692"/>
    </source>
</evidence>
<feature type="transmembrane region" description="Helical" evidence="6">
    <location>
        <begin position="277"/>
        <end position="295"/>
    </location>
</feature>
<evidence type="ECO:0000256" key="5">
    <source>
        <dbReference type="ARBA" id="ARBA00023136"/>
    </source>
</evidence>
<keyword evidence="5 6" id="KW-0472">Membrane</keyword>
<dbReference type="GO" id="GO:0022857">
    <property type="term" value="F:transmembrane transporter activity"/>
    <property type="evidence" value="ECO:0007669"/>
    <property type="project" value="InterPro"/>
</dbReference>
<evidence type="ECO:0000259" key="7">
    <source>
        <dbReference type="PROSITE" id="PS50850"/>
    </source>
</evidence>
<feature type="transmembrane region" description="Helical" evidence="6">
    <location>
        <begin position="367"/>
        <end position="388"/>
    </location>
</feature>
<dbReference type="GO" id="GO:0005886">
    <property type="term" value="C:plasma membrane"/>
    <property type="evidence" value="ECO:0007669"/>
    <property type="project" value="UniProtKB-SubCell"/>
</dbReference>
<feature type="transmembrane region" description="Helical" evidence="6">
    <location>
        <begin position="171"/>
        <end position="188"/>
    </location>
</feature>
<evidence type="ECO:0000256" key="1">
    <source>
        <dbReference type="ARBA" id="ARBA00004651"/>
    </source>
</evidence>
<feature type="domain" description="Major facilitator superfamily (MFS) profile" evidence="7">
    <location>
        <begin position="13"/>
        <end position="394"/>
    </location>
</feature>
<dbReference type="Pfam" id="PF07690">
    <property type="entry name" value="MFS_1"/>
    <property type="match status" value="1"/>
</dbReference>
<sequence>MNTHDTAVWQQPRAIALLMAASLTVMANATISPALAGLEQEFADVPDAGFLVRLLVTAPSLGVMLTAPLAGWLTDRAGRRSVLLAGVWLFILCGTAGYYLPGLQLMLASRFGLGIAVALIMTAQTALIGDYFSGARRQALTGLQISARNFGGLVFIGLAGLAATLSPRLPFLIYGLAVLCLYSVWRHAPEPGRSGSGAGQAEAPGHPAWLVLVIAVSALQMLTNGLFFMMPTQLPFFFAGQGLNSALMTGAGLGLLSLCGGLTALLYARFKGALPHAAVFAAGYSALAIGFAVLAQEGSPVLSLAGAMAVGTGYATVSPGFVAIALALAPARRRGTAGAILTASVFCGQFLSPFASTPAIIQGGYGGAFGAAAALLALMAAAALAAALRTARRRAAA</sequence>
<feature type="transmembrane region" description="Helical" evidence="6">
    <location>
        <begin position="250"/>
        <end position="270"/>
    </location>
</feature>
<dbReference type="Proteomes" id="UP001058713">
    <property type="component" value="Chromosome"/>
</dbReference>
<keyword evidence="2" id="KW-1003">Cell membrane</keyword>
<dbReference type="PANTHER" id="PTHR43124">
    <property type="entry name" value="PURINE EFFLUX PUMP PBUE"/>
    <property type="match status" value="1"/>
</dbReference>
<evidence type="ECO:0000256" key="4">
    <source>
        <dbReference type="ARBA" id="ARBA00022989"/>
    </source>
</evidence>
<dbReference type="InterPro" id="IPR050189">
    <property type="entry name" value="MFS_Efflux_Transporters"/>
</dbReference>
<comment type="subcellular location">
    <subcellularLocation>
        <location evidence="1">Cell membrane</location>
        <topology evidence="1">Multi-pass membrane protein</topology>
    </subcellularLocation>
</comment>
<feature type="transmembrane region" description="Helical" evidence="6">
    <location>
        <begin position="301"/>
        <end position="328"/>
    </location>
</feature>
<protein>
    <submittedName>
        <fullName evidence="8">MFS transporter</fullName>
    </submittedName>
</protein>
<dbReference type="InterPro" id="IPR020846">
    <property type="entry name" value="MFS_dom"/>
</dbReference>
<name>A0A9Q9HM90_LEICA</name>
<feature type="transmembrane region" description="Helical" evidence="6">
    <location>
        <begin position="209"/>
        <end position="230"/>
    </location>
</feature>
<keyword evidence="4 6" id="KW-1133">Transmembrane helix</keyword>
<dbReference type="EMBL" id="CP081070">
    <property type="protein sequence ID" value="UWQ54805.1"/>
    <property type="molecule type" value="Genomic_DNA"/>
</dbReference>
<dbReference type="AlphaFoldDB" id="A0A9Q9HM90"/>
<feature type="transmembrane region" description="Helical" evidence="6">
    <location>
        <begin position="340"/>
        <end position="361"/>
    </location>
</feature>
<feature type="transmembrane region" description="Helical" evidence="6">
    <location>
        <begin position="111"/>
        <end position="133"/>
    </location>
</feature>
<reference evidence="8" key="1">
    <citation type="submission" date="2021-08" db="EMBL/GenBank/DDBJ databases">
        <authorList>
            <person name="Nwanade C."/>
            <person name="Wang M."/>
            <person name="Masoudi A."/>
            <person name="Yu Z."/>
            <person name="Liu J."/>
        </authorList>
    </citation>
    <scope>NUCLEOTIDE SEQUENCE</scope>
    <source>
        <strain evidence="8">S122</strain>
    </source>
</reference>
<gene>
    <name evidence="8" type="ORF">K3721_04555</name>
</gene>
<dbReference type="PROSITE" id="PS50850">
    <property type="entry name" value="MFS"/>
    <property type="match status" value="1"/>
</dbReference>
<dbReference type="SUPFAM" id="SSF103473">
    <property type="entry name" value="MFS general substrate transporter"/>
    <property type="match status" value="1"/>
</dbReference>
<proteinExistence type="predicted"/>
<dbReference type="PANTHER" id="PTHR43124:SF3">
    <property type="entry name" value="CHLORAMPHENICOL EFFLUX PUMP RV0191"/>
    <property type="match status" value="1"/>
</dbReference>
<feature type="transmembrane region" description="Helical" evidence="6">
    <location>
        <begin position="145"/>
        <end position="165"/>
    </location>
</feature>
<evidence type="ECO:0000313" key="8">
    <source>
        <dbReference type="EMBL" id="UWQ54805.1"/>
    </source>
</evidence>
<evidence type="ECO:0000256" key="6">
    <source>
        <dbReference type="SAM" id="Phobius"/>
    </source>
</evidence>
<dbReference type="InterPro" id="IPR011701">
    <property type="entry name" value="MFS"/>
</dbReference>
<dbReference type="KEGG" id="lcae:K3721_04555"/>
<organism evidence="8 9">
    <name type="scientific">Leisingera caerulea</name>
    <name type="common">Phaeobacter caeruleus</name>
    <dbReference type="NCBI Taxonomy" id="506591"/>
    <lineage>
        <taxon>Bacteria</taxon>
        <taxon>Pseudomonadati</taxon>
        <taxon>Pseudomonadota</taxon>
        <taxon>Alphaproteobacteria</taxon>
        <taxon>Rhodobacterales</taxon>
        <taxon>Roseobacteraceae</taxon>
        <taxon>Leisingera</taxon>
    </lineage>
</organism>
<feature type="transmembrane region" description="Helical" evidence="6">
    <location>
        <begin position="52"/>
        <end position="74"/>
    </location>
</feature>
<dbReference type="Gene3D" id="1.20.1250.20">
    <property type="entry name" value="MFS general substrate transporter like domains"/>
    <property type="match status" value="1"/>
</dbReference>
<keyword evidence="3 6" id="KW-0812">Transmembrane</keyword>